<dbReference type="InterPro" id="IPR045867">
    <property type="entry name" value="DNA-dir_RpoC_beta_prime"/>
</dbReference>
<dbReference type="PANTHER" id="PTHR19376:SF11">
    <property type="entry name" value="DNA-DIRECTED RNA POLYMERASE I SUBUNIT RPA1"/>
    <property type="match status" value="1"/>
</dbReference>
<name>A0A9W4TD21_9GLOM</name>
<feature type="non-terminal residue" evidence="8">
    <location>
        <position position="1"/>
    </location>
</feature>
<keyword evidence="6" id="KW-0804">Transcription</keyword>
<dbReference type="EMBL" id="CAMKVN010026993">
    <property type="protein sequence ID" value="CAI2201254.1"/>
    <property type="molecule type" value="Genomic_DNA"/>
</dbReference>
<evidence type="ECO:0000256" key="3">
    <source>
        <dbReference type="ARBA" id="ARBA00022478"/>
    </source>
</evidence>
<dbReference type="GO" id="GO:0003677">
    <property type="term" value="F:DNA binding"/>
    <property type="evidence" value="ECO:0007669"/>
    <property type="project" value="InterPro"/>
</dbReference>
<sequence>RSGYLQRCLIKHLEGLRVHYDHTVRDVDGSVIQFNYGEDSLDVVKQKHLNKFQFNTENYKALIQKYDIIQAPLLFDISKASLHAKLLKSLRNMIRYFQYTLRADI</sequence>
<dbReference type="GO" id="GO:0006351">
    <property type="term" value="P:DNA-templated transcription"/>
    <property type="evidence" value="ECO:0007669"/>
    <property type="project" value="InterPro"/>
</dbReference>
<comment type="similarity">
    <text evidence="1">Belongs to the RNA polymerase beta' chain family.</text>
</comment>
<feature type="domain" description="RNA polymerase Rpb1" evidence="7">
    <location>
        <begin position="1"/>
        <end position="40"/>
    </location>
</feature>
<dbReference type="Proteomes" id="UP001153678">
    <property type="component" value="Unassembled WGS sequence"/>
</dbReference>
<evidence type="ECO:0000256" key="1">
    <source>
        <dbReference type="ARBA" id="ARBA00006460"/>
    </source>
</evidence>
<dbReference type="PANTHER" id="PTHR19376">
    <property type="entry name" value="DNA-DIRECTED RNA POLYMERASE"/>
    <property type="match status" value="1"/>
</dbReference>
<evidence type="ECO:0000256" key="5">
    <source>
        <dbReference type="ARBA" id="ARBA00022695"/>
    </source>
</evidence>
<evidence type="ECO:0000256" key="2">
    <source>
        <dbReference type="ARBA" id="ARBA00012418"/>
    </source>
</evidence>
<proteinExistence type="inferred from homology"/>
<dbReference type="InterPro" id="IPR007081">
    <property type="entry name" value="RNA_pol_Rpb1_5"/>
</dbReference>
<dbReference type="GO" id="GO:0005736">
    <property type="term" value="C:RNA polymerase I complex"/>
    <property type="evidence" value="ECO:0007669"/>
    <property type="project" value="TreeGrafter"/>
</dbReference>
<evidence type="ECO:0000259" key="7">
    <source>
        <dbReference type="Pfam" id="PF04998"/>
    </source>
</evidence>
<evidence type="ECO:0000256" key="6">
    <source>
        <dbReference type="ARBA" id="ARBA00023163"/>
    </source>
</evidence>
<dbReference type="Pfam" id="PF04998">
    <property type="entry name" value="RNA_pol_Rpb1_5"/>
    <property type="match status" value="1"/>
</dbReference>
<protein>
    <recommendedName>
        <fullName evidence="2">DNA-directed RNA polymerase</fullName>
        <ecNumber evidence="2">2.7.7.6</ecNumber>
    </recommendedName>
</protein>
<reference evidence="8" key="1">
    <citation type="submission" date="2022-08" db="EMBL/GenBank/DDBJ databases">
        <authorList>
            <person name="Kallberg Y."/>
            <person name="Tangrot J."/>
            <person name="Rosling A."/>
        </authorList>
    </citation>
    <scope>NUCLEOTIDE SEQUENCE</scope>
    <source>
        <strain evidence="8">Wild A</strain>
    </source>
</reference>
<keyword evidence="4" id="KW-0808">Transferase</keyword>
<dbReference type="AlphaFoldDB" id="A0A9W4TD21"/>
<evidence type="ECO:0000313" key="9">
    <source>
        <dbReference type="Proteomes" id="UP001153678"/>
    </source>
</evidence>
<organism evidence="8 9">
    <name type="scientific">Funneliformis geosporum</name>
    <dbReference type="NCBI Taxonomy" id="1117311"/>
    <lineage>
        <taxon>Eukaryota</taxon>
        <taxon>Fungi</taxon>
        <taxon>Fungi incertae sedis</taxon>
        <taxon>Mucoromycota</taxon>
        <taxon>Glomeromycotina</taxon>
        <taxon>Glomeromycetes</taxon>
        <taxon>Glomerales</taxon>
        <taxon>Glomeraceae</taxon>
        <taxon>Funneliformis</taxon>
    </lineage>
</organism>
<keyword evidence="3" id="KW-0240">DNA-directed RNA polymerase</keyword>
<dbReference type="OrthoDB" id="270392at2759"/>
<evidence type="ECO:0000256" key="4">
    <source>
        <dbReference type="ARBA" id="ARBA00022679"/>
    </source>
</evidence>
<evidence type="ECO:0000313" key="8">
    <source>
        <dbReference type="EMBL" id="CAI2201254.1"/>
    </source>
</evidence>
<dbReference type="GO" id="GO:0003899">
    <property type="term" value="F:DNA-directed RNA polymerase activity"/>
    <property type="evidence" value="ECO:0007669"/>
    <property type="project" value="UniProtKB-EC"/>
</dbReference>
<dbReference type="SUPFAM" id="SSF64484">
    <property type="entry name" value="beta and beta-prime subunits of DNA dependent RNA-polymerase"/>
    <property type="match status" value="1"/>
</dbReference>
<gene>
    <name evidence="8" type="ORF">FWILDA_LOCUS19974</name>
</gene>
<dbReference type="EC" id="2.7.7.6" evidence="2"/>
<keyword evidence="5" id="KW-0548">Nucleotidyltransferase</keyword>
<dbReference type="Gene3D" id="6.20.50.80">
    <property type="match status" value="1"/>
</dbReference>
<accession>A0A9W4TD21</accession>
<keyword evidence="9" id="KW-1185">Reference proteome</keyword>
<comment type="caution">
    <text evidence="8">The sequence shown here is derived from an EMBL/GenBank/DDBJ whole genome shotgun (WGS) entry which is preliminary data.</text>
</comment>